<name>A0A076F5I0_RHOOP</name>
<evidence type="ECO:0008006" key="3">
    <source>
        <dbReference type="Google" id="ProtNLM"/>
    </source>
</evidence>
<dbReference type="SUPFAM" id="SSF52799">
    <property type="entry name" value="(Phosphotyrosine protein) phosphatases II"/>
    <property type="match status" value="1"/>
</dbReference>
<accession>A0A076F5I0</accession>
<geneLocation type="plasmid" evidence="1 2">
    <name>pPDG2</name>
</geneLocation>
<dbReference type="Pfam" id="PF13350">
    <property type="entry name" value="Y_phosphatase3"/>
    <property type="match status" value="1"/>
</dbReference>
<dbReference type="EMBL" id="CP008949">
    <property type="protein sequence ID" value="AII10924.1"/>
    <property type="molecule type" value="Genomic_DNA"/>
</dbReference>
<reference evidence="1 2" key="1">
    <citation type="submission" date="2014-07" db="EMBL/GenBank/DDBJ databases">
        <title>Genome Sequence of Rhodococcus opacus Strain R7, a Biodegrader of Mono- and Polycyclic Aromatic Hydrocarbons.</title>
        <authorList>
            <person name="Di Gennaro P."/>
            <person name="Zampolli J."/>
            <person name="Presti I."/>
            <person name="Cappelletti M."/>
            <person name="D'Ursi P."/>
            <person name="Orro A."/>
            <person name="Mezzelani A."/>
            <person name="Milanesi L."/>
        </authorList>
    </citation>
    <scope>NUCLEOTIDE SEQUENCE [LARGE SCALE GENOMIC DNA]</scope>
    <source>
        <strain evidence="1 2">R7</strain>
        <plasmid evidence="1">pPDG2</plasmid>
    </source>
</reference>
<evidence type="ECO:0000313" key="2">
    <source>
        <dbReference type="Proteomes" id="UP000028488"/>
    </source>
</evidence>
<dbReference type="GO" id="GO:0004721">
    <property type="term" value="F:phosphoprotein phosphatase activity"/>
    <property type="evidence" value="ECO:0007669"/>
    <property type="project" value="InterPro"/>
</dbReference>
<dbReference type="InterPro" id="IPR016130">
    <property type="entry name" value="Tyr_Pase_AS"/>
</dbReference>
<evidence type="ECO:0000313" key="1">
    <source>
        <dbReference type="EMBL" id="AII10924.1"/>
    </source>
</evidence>
<sequence>MNAQNVELRQVVNLRDLGNLPVGQGGITRPGVLYRSDAPYPSDLPLNFVHVSPPPTVVDLRAVDEVSGDHPWEGVVDVRRVPLLRRAAVLTAAEGVNTGVGDLYEIYQLIVTTESVRVASLLSIAAHSIGPTLLHCAAGKDRTGIAIAILLLAAGVTPEVVIDDFTATAANMERLLARLEQLGRRIPGSPLPSPEVLGTPVNAMEMVIEAVTDTSGSVDPWLVENGVPEADIDTWRRRFVNQVPSV</sequence>
<organism evidence="1 2">
    <name type="scientific">Rhodococcus opacus</name>
    <name type="common">Nocardia opaca</name>
    <dbReference type="NCBI Taxonomy" id="37919"/>
    <lineage>
        <taxon>Bacteria</taxon>
        <taxon>Bacillati</taxon>
        <taxon>Actinomycetota</taxon>
        <taxon>Actinomycetes</taxon>
        <taxon>Mycobacteriales</taxon>
        <taxon>Nocardiaceae</taxon>
        <taxon>Rhodococcus</taxon>
    </lineage>
</organism>
<gene>
    <name evidence="1" type="ORF">EP51_43105</name>
</gene>
<dbReference type="AlphaFoldDB" id="A0A076F5I0"/>
<dbReference type="InterPro" id="IPR029021">
    <property type="entry name" value="Prot-tyrosine_phosphatase-like"/>
</dbReference>
<dbReference type="PROSITE" id="PS00383">
    <property type="entry name" value="TYR_PHOSPHATASE_1"/>
    <property type="match status" value="1"/>
</dbReference>
<keyword evidence="1" id="KW-0614">Plasmid</keyword>
<dbReference type="Proteomes" id="UP000028488">
    <property type="component" value="Plasmid pPDG2"/>
</dbReference>
<proteinExistence type="predicted"/>
<protein>
    <recommendedName>
        <fullName evidence="3">Protein tyrosine phosphatase</fullName>
    </recommendedName>
</protein>
<dbReference type="Gene3D" id="3.90.190.10">
    <property type="entry name" value="Protein tyrosine phosphatase superfamily"/>
    <property type="match status" value="1"/>
</dbReference>
<dbReference type="InterPro" id="IPR026893">
    <property type="entry name" value="Tyr/Ser_Pase_IphP-type"/>
</dbReference>